<dbReference type="GO" id="GO:0006355">
    <property type="term" value="P:regulation of DNA-templated transcription"/>
    <property type="evidence" value="ECO:0007669"/>
    <property type="project" value="TreeGrafter"/>
</dbReference>
<dbReference type="Gene3D" id="3.40.50.2300">
    <property type="match status" value="1"/>
</dbReference>
<dbReference type="GO" id="GO:0000156">
    <property type="term" value="F:phosphorelay response regulator activity"/>
    <property type="evidence" value="ECO:0007669"/>
    <property type="project" value="TreeGrafter"/>
</dbReference>
<evidence type="ECO:0000256" key="2">
    <source>
        <dbReference type="ARBA" id="ARBA00023012"/>
    </source>
</evidence>
<evidence type="ECO:0000256" key="4">
    <source>
        <dbReference type="ARBA" id="ARBA00023125"/>
    </source>
</evidence>
<dbReference type="Proteomes" id="UP000522590">
    <property type="component" value="Unassembled WGS sequence"/>
</dbReference>
<protein>
    <submittedName>
        <fullName evidence="8">Response regulator</fullName>
    </submittedName>
</protein>
<dbReference type="GO" id="GO:0000976">
    <property type="term" value="F:transcription cis-regulatory region binding"/>
    <property type="evidence" value="ECO:0007669"/>
    <property type="project" value="TreeGrafter"/>
</dbReference>
<evidence type="ECO:0000256" key="5">
    <source>
        <dbReference type="ARBA" id="ARBA00023163"/>
    </source>
</evidence>
<evidence type="ECO:0000256" key="6">
    <source>
        <dbReference type="PROSITE-ProRule" id="PRU00169"/>
    </source>
</evidence>
<dbReference type="GO" id="GO:0032993">
    <property type="term" value="C:protein-DNA complex"/>
    <property type="evidence" value="ECO:0007669"/>
    <property type="project" value="TreeGrafter"/>
</dbReference>
<keyword evidence="3" id="KW-0805">Transcription regulation</keyword>
<dbReference type="InterPro" id="IPR039420">
    <property type="entry name" value="WalR-like"/>
</dbReference>
<evidence type="ECO:0000256" key="3">
    <source>
        <dbReference type="ARBA" id="ARBA00023015"/>
    </source>
</evidence>
<dbReference type="PANTHER" id="PTHR48111:SF4">
    <property type="entry name" value="DNA-BINDING DUAL TRANSCRIPTIONAL REGULATOR OMPR"/>
    <property type="match status" value="1"/>
</dbReference>
<evidence type="ECO:0000313" key="8">
    <source>
        <dbReference type="EMBL" id="NVN37752.1"/>
    </source>
</evidence>
<keyword evidence="5" id="KW-0804">Transcription</keyword>
<gene>
    <name evidence="8" type="ORF">HUK81_12520</name>
</gene>
<dbReference type="PROSITE" id="PS50110">
    <property type="entry name" value="RESPONSE_REGULATORY"/>
    <property type="match status" value="1"/>
</dbReference>
<dbReference type="Pfam" id="PF00072">
    <property type="entry name" value="Response_reg"/>
    <property type="match status" value="1"/>
</dbReference>
<dbReference type="AlphaFoldDB" id="A0A850P7D8"/>
<reference evidence="8 9" key="1">
    <citation type="submission" date="2020-06" db="EMBL/GenBank/DDBJ databases">
        <title>Description of novel acetic acid bacteria.</title>
        <authorList>
            <person name="Sombolestani A."/>
        </authorList>
    </citation>
    <scope>NUCLEOTIDE SEQUENCE [LARGE SCALE GENOMIC DNA]</scope>
    <source>
        <strain evidence="8 9">LMG 25</strain>
    </source>
</reference>
<evidence type="ECO:0000259" key="7">
    <source>
        <dbReference type="PROSITE" id="PS50110"/>
    </source>
</evidence>
<comment type="caution">
    <text evidence="8">The sequence shown here is derived from an EMBL/GenBank/DDBJ whole genome shotgun (WGS) entry which is preliminary data.</text>
</comment>
<feature type="modified residue" description="4-aspartylphosphate" evidence="6">
    <location>
        <position position="42"/>
    </location>
</feature>
<dbReference type="PANTHER" id="PTHR48111">
    <property type="entry name" value="REGULATOR OF RPOS"/>
    <property type="match status" value="1"/>
</dbReference>
<organism evidence="8 9">
    <name type="scientific">Komagataeibacter swingsii</name>
    <dbReference type="NCBI Taxonomy" id="215220"/>
    <lineage>
        <taxon>Bacteria</taxon>
        <taxon>Pseudomonadati</taxon>
        <taxon>Pseudomonadota</taxon>
        <taxon>Alphaproteobacteria</taxon>
        <taxon>Acetobacterales</taxon>
        <taxon>Acetobacteraceae</taxon>
        <taxon>Komagataeibacter</taxon>
    </lineage>
</organism>
<proteinExistence type="predicted"/>
<dbReference type="EMBL" id="JABXXS010000030">
    <property type="protein sequence ID" value="NVN37752.1"/>
    <property type="molecule type" value="Genomic_DNA"/>
</dbReference>
<name>A0A850P7D8_9PROT</name>
<dbReference type="SUPFAM" id="SSF52172">
    <property type="entry name" value="CheY-like"/>
    <property type="match status" value="1"/>
</dbReference>
<evidence type="ECO:0000313" key="9">
    <source>
        <dbReference type="Proteomes" id="UP000522590"/>
    </source>
</evidence>
<dbReference type="InterPro" id="IPR011006">
    <property type="entry name" value="CheY-like_superfamily"/>
</dbReference>
<dbReference type="InterPro" id="IPR001789">
    <property type="entry name" value="Sig_transdc_resp-reg_receiver"/>
</dbReference>
<keyword evidence="1 6" id="KW-0597">Phosphoprotein</keyword>
<sequence length="115" mass="12654">MDIRGMLARFLSHGGYLVASAMTAAAVLAIIARQAPDIVLLDRMLPQESGHDLCHLIRDRSHAPIIMVTARMRAVLRRPSFPPVMPRPDPGWVTDLPTGSSRRKNAPFTAWKACA</sequence>
<feature type="domain" description="Response regulatory" evidence="7">
    <location>
        <begin position="1"/>
        <end position="111"/>
    </location>
</feature>
<keyword evidence="4" id="KW-0238">DNA-binding</keyword>
<dbReference type="GO" id="GO:0005829">
    <property type="term" value="C:cytosol"/>
    <property type="evidence" value="ECO:0007669"/>
    <property type="project" value="TreeGrafter"/>
</dbReference>
<accession>A0A850P7D8</accession>
<keyword evidence="2" id="KW-0902">Two-component regulatory system</keyword>
<evidence type="ECO:0000256" key="1">
    <source>
        <dbReference type="ARBA" id="ARBA00022553"/>
    </source>
</evidence>